<evidence type="ECO:0000313" key="2">
    <source>
        <dbReference type="Proteomes" id="UP001560573"/>
    </source>
</evidence>
<dbReference type="RefSeq" id="WP_369332080.1">
    <property type="nucleotide sequence ID" value="NZ_JAULBC010000010.1"/>
</dbReference>
<dbReference type="Proteomes" id="UP001560573">
    <property type="component" value="Unassembled WGS sequence"/>
</dbReference>
<comment type="caution">
    <text evidence="1">The sequence shown here is derived from an EMBL/GenBank/DDBJ whole genome shotgun (WGS) entry which is preliminary data.</text>
</comment>
<organism evidence="1 2">
    <name type="scientific">Danxiaibacter flavus</name>
    <dbReference type="NCBI Taxonomy" id="3049108"/>
    <lineage>
        <taxon>Bacteria</taxon>
        <taxon>Pseudomonadati</taxon>
        <taxon>Bacteroidota</taxon>
        <taxon>Chitinophagia</taxon>
        <taxon>Chitinophagales</taxon>
        <taxon>Chitinophagaceae</taxon>
        <taxon>Danxiaibacter</taxon>
    </lineage>
</organism>
<evidence type="ECO:0000313" key="1">
    <source>
        <dbReference type="EMBL" id="MEX6690665.1"/>
    </source>
</evidence>
<reference evidence="1 2" key="1">
    <citation type="submission" date="2023-07" db="EMBL/GenBank/DDBJ databases">
        <authorList>
            <person name="Lian W.-H."/>
        </authorList>
    </citation>
    <scope>NUCLEOTIDE SEQUENCE [LARGE SCALE GENOMIC DNA]</scope>
    <source>
        <strain evidence="1 2">SYSU DXS3180</strain>
    </source>
</reference>
<protein>
    <recommendedName>
        <fullName evidence="3">SMI1/KNR4 family protein</fullName>
    </recommendedName>
</protein>
<keyword evidence="2" id="KW-1185">Reference proteome</keyword>
<gene>
    <name evidence="1" type="ORF">QTN47_24375</name>
</gene>
<proteinExistence type="predicted"/>
<name>A0ABV3ZM88_9BACT</name>
<accession>A0ABV3ZM88</accession>
<sequence>MSNKTYKYLDALKRDFAWTSGKEEVEKYLLNQDIPAFEKVVQFQTNFSGLILTIVNKPTQTFKAQLFSKKDISTKSPADFIKLNEHYYFGCGEHETAQYNFVIDEKGQIGVYDNNLETVNIIFSSFEKMLETYSLENLLTNWYENPFFFKLVSQEKFQIFTKDFRGLSTKNDDYDAWLRTDELVVHKGTWFDKAAFYIHIYGNEKNKCDDFIKVLKENGVIE</sequence>
<dbReference type="EMBL" id="JAULBC010000010">
    <property type="protein sequence ID" value="MEX6690665.1"/>
    <property type="molecule type" value="Genomic_DNA"/>
</dbReference>
<evidence type="ECO:0008006" key="3">
    <source>
        <dbReference type="Google" id="ProtNLM"/>
    </source>
</evidence>